<feature type="transmembrane region" description="Helical" evidence="8">
    <location>
        <begin position="16"/>
        <end position="38"/>
    </location>
</feature>
<dbReference type="Pfam" id="PF22148">
    <property type="entry name" value="Fervidolysin_NPro-like"/>
    <property type="match status" value="1"/>
</dbReference>
<feature type="active site" description="Charge relay system" evidence="5 6">
    <location>
        <position position="412"/>
    </location>
</feature>
<dbReference type="PANTHER" id="PTHR43399:SF4">
    <property type="entry name" value="CELL WALL-ASSOCIATED PROTEASE"/>
    <property type="match status" value="1"/>
</dbReference>
<dbReference type="PANTHER" id="PTHR43399">
    <property type="entry name" value="SUBTILISIN-RELATED"/>
    <property type="match status" value="1"/>
</dbReference>
<evidence type="ECO:0000256" key="6">
    <source>
        <dbReference type="PROSITE-ProRule" id="PRU01240"/>
    </source>
</evidence>
<evidence type="ECO:0000259" key="9">
    <source>
        <dbReference type="Pfam" id="PF00082"/>
    </source>
</evidence>
<dbReference type="AlphaFoldDB" id="A0A554LDI4"/>
<keyword evidence="8" id="KW-0472">Membrane</keyword>
<evidence type="ECO:0000259" key="10">
    <source>
        <dbReference type="Pfam" id="PF22148"/>
    </source>
</evidence>
<keyword evidence="8" id="KW-0812">Transmembrane</keyword>
<accession>A0A554LDI4</accession>
<dbReference type="InterPro" id="IPR022398">
    <property type="entry name" value="Peptidase_S8_His-AS"/>
</dbReference>
<evidence type="ECO:0000256" key="7">
    <source>
        <dbReference type="RuleBase" id="RU003355"/>
    </source>
</evidence>
<dbReference type="InterPro" id="IPR000209">
    <property type="entry name" value="Peptidase_S8/S53_dom"/>
</dbReference>
<dbReference type="PROSITE" id="PS00136">
    <property type="entry name" value="SUBTILASE_ASP"/>
    <property type="match status" value="1"/>
</dbReference>
<evidence type="ECO:0000256" key="3">
    <source>
        <dbReference type="ARBA" id="ARBA00022801"/>
    </source>
</evidence>
<evidence type="ECO:0000256" key="2">
    <source>
        <dbReference type="ARBA" id="ARBA00022670"/>
    </source>
</evidence>
<dbReference type="InterPro" id="IPR051048">
    <property type="entry name" value="Peptidase_S8/S53_subtilisin"/>
</dbReference>
<dbReference type="CDD" id="cd07473">
    <property type="entry name" value="Peptidases_S8_Subtilisin_like"/>
    <property type="match status" value="1"/>
</dbReference>
<dbReference type="Gene3D" id="3.40.50.200">
    <property type="entry name" value="Peptidase S8/S53 domain"/>
    <property type="match status" value="1"/>
</dbReference>
<dbReference type="InterPro" id="IPR036852">
    <property type="entry name" value="Peptidase_S8/S53_dom_sf"/>
</dbReference>
<keyword evidence="4 6" id="KW-0720">Serine protease</keyword>
<dbReference type="InterPro" id="IPR015500">
    <property type="entry name" value="Peptidase_S8_subtilisin-rel"/>
</dbReference>
<feature type="domain" description="Peptidase S8/S53" evidence="9">
    <location>
        <begin position="187"/>
        <end position="460"/>
    </location>
</feature>
<dbReference type="Pfam" id="PF00082">
    <property type="entry name" value="Peptidase_S8"/>
    <property type="match status" value="1"/>
</dbReference>
<dbReference type="EMBL" id="VMGH01000050">
    <property type="protein sequence ID" value="TSC90951.1"/>
    <property type="molecule type" value="Genomic_DNA"/>
</dbReference>
<dbReference type="InterPro" id="IPR054399">
    <property type="entry name" value="Fervidolysin-like_N_prodom"/>
</dbReference>
<dbReference type="SUPFAM" id="SSF52743">
    <property type="entry name" value="Subtilisin-like"/>
    <property type="match status" value="1"/>
</dbReference>
<dbReference type="PRINTS" id="PR00723">
    <property type="entry name" value="SUBTILISIN"/>
</dbReference>
<evidence type="ECO:0000313" key="11">
    <source>
        <dbReference type="EMBL" id="TSC90951.1"/>
    </source>
</evidence>
<feature type="active site" description="Charge relay system" evidence="5 6">
    <location>
        <position position="194"/>
    </location>
</feature>
<protein>
    <submittedName>
        <fullName evidence="11">Peptidase S8 and S53 subtilisin kexin sedolisin</fullName>
    </submittedName>
</protein>
<feature type="active site" description="Charge relay system" evidence="5 6">
    <location>
        <position position="249"/>
    </location>
</feature>
<evidence type="ECO:0000256" key="8">
    <source>
        <dbReference type="SAM" id="Phobius"/>
    </source>
</evidence>
<gene>
    <name evidence="11" type="ORF">CEN92_344</name>
</gene>
<reference evidence="11 12" key="1">
    <citation type="submission" date="2017-07" db="EMBL/GenBank/DDBJ databases">
        <title>Mechanisms for carbon and nitrogen cycling indicate functional differentiation within the Candidate Phyla Radiation.</title>
        <authorList>
            <person name="Danczak R.E."/>
            <person name="Johnston M.D."/>
            <person name="Kenah C."/>
            <person name="Slattery M."/>
            <person name="Wrighton K.C."/>
            <person name="Wilkins M.J."/>
        </authorList>
    </citation>
    <scope>NUCLEOTIDE SEQUENCE [LARGE SCALE GENOMIC DNA]</scope>
    <source>
        <strain evidence="11">Licking1014_96</strain>
    </source>
</reference>
<dbReference type="PROSITE" id="PS00137">
    <property type="entry name" value="SUBTILASE_HIS"/>
    <property type="match status" value="1"/>
</dbReference>
<dbReference type="PROSITE" id="PS51892">
    <property type="entry name" value="SUBTILASE"/>
    <property type="match status" value="1"/>
</dbReference>
<evidence type="ECO:0000256" key="1">
    <source>
        <dbReference type="ARBA" id="ARBA00011073"/>
    </source>
</evidence>
<comment type="similarity">
    <text evidence="1 6 7">Belongs to the peptidase S8 family.</text>
</comment>
<keyword evidence="3 6" id="KW-0378">Hydrolase</keyword>
<dbReference type="InterPro" id="IPR023827">
    <property type="entry name" value="Peptidase_S8_Asp-AS"/>
</dbReference>
<sequence length="716" mass="77240">MSKFHDLFIKDGRAKVTVAVLIVFLVLASLGIYFSFYINPKTASQSLPPHAKNRVIVKFKESAKENLKKEDVIAGPDVGISSVTTLNQKEDVKEVKKIVPSTSSDELGRTYTIEFKNDKDINSVIKKYSSDPNIEYAEPDYQVTTQVEPNDPYYASSGSWGQAYADLWGIKKINSSAAWDITTGSISVVVAVIDTGIDYNHPDLVANVWVNSDEVPNNGVDDDGNGYIDDYHGYDFYNEDGDPFDDHAHGTHVSGTIGGVGNNGVGVVGINWQTKIMGVKFLSSGGSGYISDAVSSTYYAVNNGAKVLSNSWGGGGRSTTMQTAIDYAYNHGVVFVAAAGNSNSDAYNYTPAGLNHVMTIAATDYQDNKASFSSWGDVVEFAAPGVDVLSLKSSGGSCTTVGTNYCRMSGTSMATPHAAGLAALVLSINPSMTPDQVQTAMQNGADDLGAPGKDIYFGYGRINAANSITPAAPITHVDGTIIKTSLAPEVYLLESGKKRHVTSPEVFHSWFDWEDLIIVSSSEMSFYAAGGDLGFRPGTLIKASGDPKVFLVDGGNKRHIVSPEIFAGLGYQWANVVSISPSEEDRYNRTDDLSSVGSHINGTLIKTAGAPEVYLLDGGKKRHIPNPEVFNSRYQWAEIVFISNDEMSNYAVGDRIGFRPGSLARASNQPQVYVITDTTKRHISSPSVLSLLGYRWERIILTTESELNNYTTGEPL</sequence>
<evidence type="ECO:0000313" key="12">
    <source>
        <dbReference type="Proteomes" id="UP000318296"/>
    </source>
</evidence>
<evidence type="ECO:0000256" key="4">
    <source>
        <dbReference type="ARBA" id="ARBA00022825"/>
    </source>
</evidence>
<name>A0A554LDI4_9BACT</name>
<keyword evidence="2 6" id="KW-0645">Protease</keyword>
<feature type="domain" description="Fervidolysin-like N-terminal prodomain" evidence="10">
    <location>
        <begin position="49"/>
        <end position="139"/>
    </location>
</feature>
<dbReference type="InterPro" id="IPR023828">
    <property type="entry name" value="Peptidase_S8_Ser-AS"/>
</dbReference>
<evidence type="ECO:0000256" key="5">
    <source>
        <dbReference type="PIRSR" id="PIRSR615500-1"/>
    </source>
</evidence>
<dbReference type="PROSITE" id="PS00138">
    <property type="entry name" value="SUBTILASE_SER"/>
    <property type="match status" value="1"/>
</dbReference>
<dbReference type="GO" id="GO:0006508">
    <property type="term" value="P:proteolysis"/>
    <property type="evidence" value="ECO:0007669"/>
    <property type="project" value="UniProtKB-KW"/>
</dbReference>
<proteinExistence type="inferred from homology"/>
<keyword evidence="8" id="KW-1133">Transmembrane helix</keyword>
<organism evidence="11 12">
    <name type="scientific">Candidatus Berkelbacteria bacterium Licking1014_96</name>
    <dbReference type="NCBI Taxonomy" id="2017149"/>
    <lineage>
        <taxon>Bacteria</taxon>
        <taxon>Candidatus Berkelbacteria</taxon>
    </lineage>
</organism>
<dbReference type="InterPro" id="IPR034204">
    <property type="entry name" value="PfSUB1-like_cat_dom"/>
</dbReference>
<dbReference type="Proteomes" id="UP000318296">
    <property type="component" value="Unassembled WGS sequence"/>
</dbReference>
<dbReference type="GO" id="GO:0004252">
    <property type="term" value="F:serine-type endopeptidase activity"/>
    <property type="evidence" value="ECO:0007669"/>
    <property type="project" value="UniProtKB-UniRule"/>
</dbReference>
<comment type="caution">
    <text evidence="11">The sequence shown here is derived from an EMBL/GenBank/DDBJ whole genome shotgun (WGS) entry which is preliminary data.</text>
</comment>